<reference evidence="3" key="1">
    <citation type="submission" date="2022-02" db="EMBL/GenBank/DDBJ databases">
        <title>Corynebacterium sp. from urogenital microbiome.</title>
        <authorList>
            <person name="Cappelli E.A."/>
            <person name="Ribeiro T.G."/>
            <person name="Peixe L."/>
        </authorList>
    </citation>
    <scope>NUCLEOTIDE SEQUENCE</scope>
    <source>
        <strain evidence="3">C8Ua_172</strain>
    </source>
</reference>
<feature type="chain" id="PRO_5040765797" evidence="2">
    <location>
        <begin position="33"/>
        <end position="364"/>
    </location>
</feature>
<dbReference type="InterPro" id="IPR029058">
    <property type="entry name" value="AB_hydrolase_fold"/>
</dbReference>
<dbReference type="GO" id="GO:0004806">
    <property type="term" value="F:triacylglycerol lipase activity"/>
    <property type="evidence" value="ECO:0007669"/>
    <property type="project" value="InterPro"/>
</dbReference>
<dbReference type="RefSeq" id="WP_269965830.1">
    <property type="nucleotide sequence ID" value="NZ_JAKMUS010000012.1"/>
</dbReference>
<dbReference type="Pfam" id="PF03583">
    <property type="entry name" value="LIP"/>
    <property type="match status" value="1"/>
</dbReference>
<gene>
    <name evidence="3" type="ORF">L8U60_07910</name>
</gene>
<keyword evidence="2" id="KW-0732">Signal</keyword>
<dbReference type="EMBL" id="JAKMUS010000012">
    <property type="protein sequence ID" value="MCZ9294407.1"/>
    <property type="molecule type" value="Genomic_DNA"/>
</dbReference>
<dbReference type="PANTHER" id="PTHR34853">
    <property type="match status" value="1"/>
</dbReference>
<feature type="compositionally biased region" description="Polar residues" evidence="1">
    <location>
        <begin position="34"/>
        <end position="49"/>
    </location>
</feature>
<dbReference type="Gene3D" id="3.40.50.1820">
    <property type="entry name" value="alpha/beta hydrolase"/>
    <property type="match status" value="1"/>
</dbReference>
<dbReference type="InterPro" id="IPR005152">
    <property type="entry name" value="Lipase_secreted"/>
</dbReference>
<proteinExistence type="predicted"/>
<protein>
    <submittedName>
        <fullName evidence="3">Lipase family protein</fullName>
    </submittedName>
</protein>
<feature type="signal peptide" evidence="2">
    <location>
        <begin position="1"/>
        <end position="32"/>
    </location>
</feature>
<organism evidence="3 4">
    <name type="scientific">Corynebacterium meitnerae</name>
    <dbReference type="NCBI Taxonomy" id="2913498"/>
    <lineage>
        <taxon>Bacteria</taxon>
        <taxon>Bacillati</taxon>
        <taxon>Actinomycetota</taxon>
        <taxon>Actinomycetes</taxon>
        <taxon>Mycobacteriales</taxon>
        <taxon>Corynebacteriaceae</taxon>
        <taxon>Corynebacterium</taxon>
    </lineage>
</organism>
<dbReference type="GO" id="GO:0016042">
    <property type="term" value="P:lipid catabolic process"/>
    <property type="evidence" value="ECO:0007669"/>
    <property type="project" value="InterPro"/>
</dbReference>
<dbReference type="Gene3D" id="1.10.260.130">
    <property type="match status" value="1"/>
</dbReference>
<evidence type="ECO:0000313" key="4">
    <source>
        <dbReference type="Proteomes" id="UP001146468"/>
    </source>
</evidence>
<keyword evidence="4" id="KW-1185">Reference proteome</keyword>
<evidence type="ECO:0000256" key="2">
    <source>
        <dbReference type="SAM" id="SignalP"/>
    </source>
</evidence>
<accession>A0A9X3LUR1</accession>
<dbReference type="PIRSF" id="PIRSF029171">
    <property type="entry name" value="Esterase_LipA"/>
    <property type="match status" value="1"/>
</dbReference>
<sequence>MKRFSKFVAPIAMAAMLSTVSMVSPVWGGAVAEGQSSTSDQRITYTSTNERGESVPVSGTVYMPQGTPKGTVVVAPGTRGMGDQCAPSLGSSMSGSSVSVDYERPHVRRIVREGYRVVVTDYIGMGTRGLHTYLNRVDQGHAVIDAARAVAAPGEKVFFYGYSQGGGAAAAAGELQPEYAPELNLVGVFAGAPPADPIAVLEQGDPKSLEGVASFVIASYAYSYPEFRDAIADHAGPAAFRYLAAVGGSCLAETTLSSAPITQFSGKTMAHIVAKDERIRSVLAHNRLGNVPVRAPILIVHSPQDNLVPYGQGKQLADDYRALGSPVTFRSVEVPESSSNIGHVVPAITHNEEVIAWMNERFAD</sequence>
<evidence type="ECO:0000256" key="1">
    <source>
        <dbReference type="SAM" id="MobiDB-lite"/>
    </source>
</evidence>
<dbReference type="Proteomes" id="UP001146468">
    <property type="component" value="Unassembled WGS sequence"/>
</dbReference>
<feature type="region of interest" description="Disordered" evidence="1">
    <location>
        <begin position="31"/>
        <end position="54"/>
    </location>
</feature>
<dbReference type="AlphaFoldDB" id="A0A9X3LUR1"/>
<evidence type="ECO:0000313" key="3">
    <source>
        <dbReference type="EMBL" id="MCZ9294407.1"/>
    </source>
</evidence>
<comment type="caution">
    <text evidence="3">The sequence shown here is derived from an EMBL/GenBank/DDBJ whole genome shotgun (WGS) entry which is preliminary data.</text>
</comment>
<name>A0A9X3LUR1_9CORY</name>
<dbReference type="PANTHER" id="PTHR34853:SF1">
    <property type="entry name" value="LIPASE 5"/>
    <property type="match status" value="1"/>
</dbReference>
<dbReference type="SUPFAM" id="SSF53474">
    <property type="entry name" value="alpha/beta-Hydrolases"/>
    <property type="match status" value="1"/>
</dbReference>